<keyword evidence="6" id="KW-1185">Reference proteome</keyword>
<evidence type="ECO:0000313" key="7">
    <source>
        <dbReference type="RefSeq" id="XP_022320804.1"/>
    </source>
</evidence>
<name>A0A8B8CZY5_CRAVI</name>
<evidence type="ECO:0000256" key="2">
    <source>
        <dbReference type="SAM" id="Coils"/>
    </source>
</evidence>
<keyword evidence="2" id="KW-0175">Coiled coil</keyword>
<protein>
    <submittedName>
        <fullName evidence="7">MAM and LDL-receptor class A domain-containing protein 2-like</fullName>
    </submittedName>
</protein>
<evidence type="ECO:0000256" key="3">
    <source>
        <dbReference type="SAM" id="SignalP"/>
    </source>
</evidence>
<dbReference type="PROSITE" id="PS50041">
    <property type="entry name" value="C_TYPE_LECTIN_2"/>
    <property type="match status" value="1"/>
</dbReference>
<feature type="coiled-coil region" evidence="2">
    <location>
        <begin position="136"/>
        <end position="170"/>
    </location>
</feature>
<feature type="chain" id="PRO_5034689795" evidence="3">
    <location>
        <begin position="20"/>
        <end position="528"/>
    </location>
</feature>
<dbReference type="Gene3D" id="3.10.100.10">
    <property type="entry name" value="Mannose-Binding Protein A, subunit A"/>
    <property type="match status" value="1"/>
</dbReference>
<evidence type="ECO:0000259" key="4">
    <source>
        <dbReference type="PROSITE" id="PS50041"/>
    </source>
</evidence>
<keyword evidence="3" id="KW-0732">Signal</keyword>
<feature type="domain" description="MAM" evidence="5">
    <location>
        <begin position="187"/>
        <end position="380"/>
    </location>
</feature>
<proteinExistence type="predicted"/>
<dbReference type="RefSeq" id="XP_022320804.1">
    <property type="nucleotide sequence ID" value="XM_022465096.1"/>
</dbReference>
<dbReference type="InterPro" id="IPR001304">
    <property type="entry name" value="C-type_lectin-like"/>
</dbReference>
<dbReference type="SUPFAM" id="SSF49899">
    <property type="entry name" value="Concanavalin A-like lectins/glucanases"/>
    <property type="match status" value="1"/>
</dbReference>
<dbReference type="OrthoDB" id="441660at2759"/>
<dbReference type="Proteomes" id="UP000694844">
    <property type="component" value="Chromosome 3"/>
</dbReference>
<dbReference type="GO" id="GO:0016020">
    <property type="term" value="C:membrane"/>
    <property type="evidence" value="ECO:0007669"/>
    <property type="project" value="InterPro"/>
</dbReference>
<dbReference type="AlphaFoldDB" id="A0A8B8CZY5"/>
<dbReference type="PROSITE" id="PS50060">
    <property type="entry name" value="MAM_2"/>
    <property type="match status" value="1"/>
</dbReference>
<reference evidence="7" key="1">
    <citation type="submission" date="2025-08" db="UniProtKB">
        <authorList>
            <consortium name="RefSeq"/>
        </authorList>
    </citation>
    <scope>IDENTIFICATION</scope>
    <source>
        <tissue evidence="7">Whole sample</tissue>
    </source>
</reference>
<dbReference type="InterPro" id="IPR016186">
    <property type="entry name" value="C-type_lectin-like/link_sf"/>
</dbReference>
<evidence type="ECO:0000313" key="6">
    <source>
        <dbReference type="Proteomes" id="UP000694844"/>
    </source>
</evidence>
<keyword evidence="1" id="KW-1015">Disulfide bond</keyword>
<dbReference type="InterPro" id="IPR000998">
    <property type="entry name" value="MAM_dom"/>
</dbReference>
<sequence length="528" mass="58619">MWLFTVVGAVLFFFGNVKTQFQPGCSFSSGQCIYNVKLGQAQSCDAIDGSGQSGSSTHSSSGGCSCDEIQNVGNDVTSLRTTVSDLQHAVDKLYSEMNISRSSLTQTQDLLHAEQQHAAELLVTLNSKEKILNQTKAELANVLLTAKQELDNLRQQLINASRQLSVCQGNAGLAITTPTVYSGYSTFYCGFESHQGSMCNFKAETDSGTSTSLHMLWNRETGRPSSSTGPNMDYTYETSTGHYMTINALYISEHSSSSTRHTLHLVSPSFDPAPNYCIRFWYNMHGSDVQPLKVYAKINSGLGYPIKVITPVNSVNWKLGEVEIDSEYTANRFQIVFEGSTDAHYSYVYHSGSGSSKQYHDQYGNVAIDDVYVYNTTCKEVPVCPPGAYMYQNSDNTTSCYTFHATPMSWYDAIDECKKHSYNGHLASVTDQQEHDYLVRLIQSDIGLMTAGQSGFYLSGNDETSENHFVWTNNGTPTSLSYSNWYPGQPNNVASNQDCLLMQYPDADYQWGDVDCSEKHSFICETRF</sequence>
<dbReference type="PROSITE" id="PS00615">
    <property type="entry name" value="C_TYPE_LECTIN_1"/>
    <property type="match status" value="1"/>
</dbReference>
<dbReference type="Pfam" id="PF00059">
    <property type="entry name" value="Lectin_C"/>
    <property type="match status" value="1"/>
</dbReference>
<dbReference type="CDD" id="cd00037">
    <property type="entry name" value="CLECT"/>
    <property type="match status" value="1"/>
</dbReference>
<dbReference type="Pfam" id="PF00629">
    <property type="entry name" value="MAM"/>
    <property type="match status" value="1"/>
</dbReference>
<gene>
    <name evidence="7" type="primary">LOC111123019</name>
</gene>
<organism evidence="6 7">
    <name type="scientific">Crassostrea virginica</name>
    <name type="common">Eastern oyster</name>
    <dbReference type="NCBI Taxonomy" id="6565"/>
    <lineage>
        <taxon>Eukaryota</taxon>
        <taxon>Metazoa</taxon>
        <taxon>Spiralia</taxon>
        <taxon>Lophotrochozoa</taxon>
        <taxon>Mollusca</taxon>
        <taxon>Bivalvia</taxon>
        <taxon>Autobranchia</taxon>
        <taxon>Pteriomorphia</taxon>
        <taxon>Ostreida</taxon>
        <taxon>Ostreoidea</taxon>
        <taxon>Ostreidae</taxon>
        <taxon>Crassostrea</taxon>
    </lineage>
</organism>
<dbReference type="KEGG" id="cvn:111123019"/>
<dbReference type="GeneID" id="111123019"/>
<dbReference type="InterPro" id="IPR050111">
    <property type="entry name" value="C-type_lectin/snaclec_domain"/>
</dbReference>
<dbReference type="InterPro" id="IPR016187">
    <property type="entry name" value="CTDL_fold"/>
</dbReference>
<dbReference type="SMART" id="SM00034">
    <property type="entry name" value="CLECT"/>
    <property type="match status" value="1"/>
</dbReference>
<dbReference type="Gene3D" id="2.60.120.200">
    <property type="match status" value="1"/>
</dbReference>
<accession>A0A8B8CZY5</accession>
<evidence type="ECO:0000259" key="5">
    <source>
        <dbReference type="PROSITE" id="PS50060"/>
    </source>
</evidence>
<dbReference type="InterPro" id="IPR018378">
    <property type="entry name" value="C-type_lectin_CS"/>
</dbReference>
<dbReference type="SUPFAM" id="SSF56436">
    <property type="entry name" value="C-type lectin-like"/>
    <property type="match status" value="1"/>
</dbReference>
<dbReference type="PANTHER" id="PTHR22803">
    <property type="entry name" value="MANNOSE, PHOSPHOLIPASE, LECTIN RECEPTOR RELATED"/>
    <property type="match status" value="1"/>
</dbReference>
<feature type="domain" description="C-type lectin" evidence="4">
    <location>
        <begin position="396"/>
        <end position="525"/>
    </location>
</feature>
<dbReference type="InterPro" id="IPR013320">
    <property type="entry name" value="ConA-like_dom_sf"/>
</dbReference>
<dbReference type="SMART" id="SM00137">
    <property type="entry name" value="MAM"/>
    <property type="match status" value="1"/>
</dbReference>
<evidence type="ECO:0000256" key="1">
    <source>
        <dbReference type="ARBA" id="ARBA00023157"/>
    </source>
</evidence>
<dbReference type="CDD" id="cd06263">
    <property type="entry name" value="MAM"/>
    <property type="match status" value="1"/>
</dbReference>
<feature type="signal peptide" evidence="3">
    <location>
        <begin position="1"/>
        <end position="19"/>
    </location>
</feature>